<feature type="domain" description="Cation-transporting P-type ATPase N-terminal" evidence="19">
    <location>
        <begin position="1157"/>
        <end position="1229"/>
    </location>
</feature>
<dbReference type="Pfam" id="PF13246">
    <property type="entry name" value="Cation_ATPase"/>
    <property type="match status" value="2"/>
</dbReference>
<evidence type="ECO:0000313" key="20">
    <source>
        <dbReference type="EMBL" id="RXH81054.1"/>
    </source>
</evidence>
<keyword evidence="11" id="KW-0112">Calmodulin-binding</keyword>
<keyword evidence="7 17" id="KW-0547">Nucleotide-binding</keyword>
<dbReference type="SFLD" id="SFLDG00002">
    <property type="entry name" value="C1.7:_P-type_atpase_like"/>
    <property type="match status" value="2"/>
</dbReference>
<keyword evidence="8 17" id="KW-0106">Calcium</keyword>
<dbReference type="Gene3D" id="1.20.5.170">
    <property type="match status" value="2"/>
</dbReference>
<dbReference type="InterPro" id="IPR023214">
    <property type="entry name" value="HAD_sf"/>
</dbReference>
<dbReference type="Pfam" id="PF00690">
    <property type="entry name" value="Cation_ATPase_N"/>
    <property type="match status" value="2"/>
</dbReference>
<evidence type="ECO:0000256" key="1">
    <source>
        <dbReference type="ARBA" id="ARBA00004141"/>
    </source>
</evidence>
<dbReference type="InterPro" id="IPR018303">
    <property type="entry name" value="ATPase_P-typ_P_site"/>
</dbReference>
<dbReference type="SUPFAM" id="SSF56235">
    <property type="entry name" value="N-terminal nucleophile aminohydrolases (Ntn hydrolases)"/>
    <property type="match status" value="1"/>
</dbReference>
<feature type="transmembrane region" description="Helical" evidence="17">
    <location>
        <begin position="1394"/>
        <end position="1415"/>
    </location>
</feature>
<dbReference type="FunFam" id="2.70.150.10:FF:000006">
    <property type="entry name" value="Calcium-transporting ATPase"/>
    <property type="match status" value="2"/>
</dbReference>
<name>A0A498IFY9_MALDO</name>
<evidence type="ECO:0000313" key="21">
    <source>
        <dbReference type="Proteomes" id="UP000290289"/>
    </source>
</evidence>
<dbReference type="FunFam" id="1.20.1110.10:FF:000039">
    <property type="entry name" value="Calcium-transporting ATPase"/>
    <property type="match status" value="2"/>
</dbReference>
<feature type="transmembrane region" description="Helical" evidence="17">
    <location>
        <begin position="1847"/>
        <end position="1867"/>
    </location>
</feature>
<dbReference type="Proteomes" id="UP000290289">
    <property type="component" value="Chromosome 12"/>
</dbReference>
<dbReference type="GO" id="GO:0005524">
    <property type="term" value="F:ATP binding"/>
    <property type="evidence" value="ECO:0007669"/>
    <property type="project" value="UniProtKB-KW"/>
</dbReference>
<evidence type="ECO:0000256" key="10">
    <source>
        <dbReference type="ARBA" id="ARBA00022842"/>
    </source>
</evidence>
<dbReference type="InterPro" id="IPR023299">
    <property type="entry name" value="ATPase_P-typ_cyto_dom_N"/>
</dbReference>
<feature type="transmembrane region" description="Helical" evidence="17">
    <location>
        <begin position="961"/>
        <end position="986"/>
    </location>
</feature>
<keyword evidence="4 17" id="KW-0109">Calcium transport</keyword>
<feature type="transmembrane region" description="Helical" evidence="17">
    <location>
        <begin position="1201"/>
        <end position="1227"/>
    </location>
</feature>
<organism evidence="20 21">
    <name type="scientific">Malus domestica</name>
    <name type="common">Apple</name>
    <name type="synonym">Pyrus malus</name>
    <dbReference type="NCBI Taxonomy" id="3750"/>
    <lineage>
        <taxon>Eukaryota</taxon>
        <taxon>Viridiplantae</taxon>
        <taxon>Streptophyta</taxon>
        <taxon>Embryophyta</taxon>
        <taxon>Tracheophyta</taxon>
        <taxon>Spermatophyta</taxon>
        <taxon>Magnoliopsida</taxon>
        <taxon>eudicotyledons</taxon>
        <taxon>Gunneridae</taxon>
        <taxon>Pentapetalae</taxon>
        <taxon>rosids</taxon>
        <taxon>fabids</taxon>
        <taxon>Rosales</taxon>
        <taxon>Rosaceae</taxon>
        <taxon>Amygdaloideae</taxon>
        <taxon>Maleae</taxon>
        <taxon>Malus</taxon>
    </lineage>
</organism>
<evidence type="ECO:0000256" key="9">
    <source>
        <dbReference type="ARBA" id="ARBA00022840"/>
    </source>
</evidence>
<feature type="transmembrane region" description="Helical" evidence="17">
    <location>
        <begin position="1239"/>
        <end position="1257"/>
    </location>
</feature>
<keyword evidence="3 17" id="KW-0813">Transport</keyword>
<evidence type="ECO:0000256" key="4">
    <source>
        <dbReference type="ARBA" id="ARBA00022568"/>
    </source>
</evidence>
<dbReference type="Gene3D" id="3.40.1110.10">
    <property type="entry name" value="Calcium-transporting ATPase, cytoplasmic domain N"/>
    <property type="match status" value="2"/>
</dbReference>
<dbReference type="EMBL" id="RDQH01000338">
    <property type="protein sequence ID" value="RXH81054.1"/>
    <property type="molecule type" value="Genomic_DNA"/>
</dbReference>
<comment type="caution">
    <text evidence="17">Lacks conserved residue(s) required for the propagation of feature annotation.</text>
</comment>
<evidence type="ECO:0000256" key="2">
    <source>
        <dbReference type="ARBA" id="ARBA00006124"/>
    </source>
</evidence>
<dbReference type="InterPro" id="IPR006068">
    <property type="entry name" value="ATPase_P-typ_cation-transptr_C"/>
</dbReference>
<protein>
    <recommendedName>
        <fullName evidence="17">Calcium-transporting ATPase</fullName>
        <ecNumber evidence="17">7.2.2.10</ecNumber>
    </recommendedName>
</protein>
<dbReference type="Gene3D" id="3.60.20.10">
    <property type="entry name" value="Glutamine Phosphoribosylpyrophosphate, subunit 1, domain 1"/>
    <property type="match status" value="1"/>
</dbReference>
<dbReference type="InterPro" id="IPR008250">
    <property type="entry name" value="ATPase_P-typ_transduc_dom_A_sf"/>
</dbReference>
<accession>A0A498IFY9</accession>
<dbReference type="InterPro" id="IPR024750">
    <property type="entry name" value="Ca_ATPase_N_dom"/>
</dbReference>
<feature type="compositionally biased region" description="Low complexity" evidence="18">
    <location>
        <begin position="2037"/>
        <end position="2050"/>
    </location>
</feature>
<keyword evidence="12" id="KW-1278">Translocase</keyword>
<dbReference type="InterPro" id="IPR023298">
    <property type="entry name" value="ATPase_P-typ_TM_dom_sf"/>
</dbReference>
<evidence type="ECO:0000256" key="17">
    <source>
        <dbReference type="RuleBase" id="RU361146"/>
    </source>
</evidence>
<feature type="transmembrane region" description="Helical" evidence="17">
    <location>
        <begin position="359"/>
        <end position="381"/>
    </location>
</feature>
<dbReference type="InterPro" id="IPR059000">
    <property type="entry name" value="ATPase_P-type_domA"/>
</dbReference>
<dbReference type="Gene3D" id="3.40.50.1000">
    <property type="entry name" value="HAD superfamily/HAD-like"/>
    <property type="match status" value="2"/>
</dbReference>
<evidence type="ECO:0000256" key="3">
    <source>
        <dbReference type="ARBA" id="ARBA00022448"/>
    </source>
</evidence>
<dbReference type="GO" id="GO:0016887">
    <property type="term" value="F:ATP hydrolysis activity"/>
    <property type="evidence" value="ECO:0007669"/>
    <property type="project" value="InterPro"/>
</dbReference>
<dbReference type="SUPFAM" id="SSF81653">
    <property type="entry name" value="Calcium ATPase, transduction domain A"/>
    <property type="match status" value="2"/>
</dbReference>
<evidence type="ECO:0000256" key="15">
    <source>
        <dbReference type="ARBA" id="ARBA00023136"/>
    </source>
</evidence>
<proteinExistence type="inferred from homology"/>
<dbReference type="PANTHER" id="PTHR24093">
    <property type="entry name" value="CATION TRANSPORTING ATPASE"/>
    <property type="match status" value="1"/>
</dbReference>
<evidence type="ECO:0000256" key="14">
    <source>
        <dbReference type="ARBA" id="ARBA00023065"/>
    </source>
</evidence>
<dbReference type="FunFam" id="3.40.1110.10:FF:000011">
    <property type="entry name" value="Calcium-transporting ATPase"/>
    <property type="match status" value="2"/>
</dbReference>
<dbReference type="GO" id="GO:0005388">
    <property type="term" value="F:P-type calcium transporter activity"/>
    <property type="evidence" value="ECO:0007669"/>
    <property type="project" value="UniProtKB-EC"/>
</dbReference>
<dbReference type="PRINTS" id="PR00119">
    <property type="entry name" value="CATATPASE"/>
</dbReference>
<evidence type="ECO:0000256" key="5">
    <source>
        <dbReference type="ARBA" id="ARBA00022692"/>
    </source>
</evidence>
<dbReference type="GO" id="GO:0005886">
    <property type="term" value="C:plasma membrane"/>
    <property type="evidence" value="ECO:0007669"/>
    <property type="project" value="TreeGrafter"/>
</dbReference>
<feature type="compositionally biased region" description="Polar residues" evidence="18">
    <location>
        <begin position="2056"/>
        <end position="2068"/>
    </location>
</feature>
<dbReference type="SUPFAM" id="SSF81660">
    <property type="entry name" value="Metal cation-transporting ATPase, ATP-binding domain N"/>
    <property type="match status" value="2"/>
</dbReference>
<sequence>MEKFLKDFEVENKNPSEEAIRRWRSAVALVKNPRRRFRFVADLAKRSEAEKKKLQIQEKIRVALYVQKAALHFIDAGDRGSIEKLGQDELKLSEDARIAGFSIHPDELASITRAHDIKALESHGGIHGILRKVNVSVDEGVKDSTIPIRQNVYGLNRYKEKPPRTFWVFVWEALQDLTLIILMVCAVVSLGVGVATEGWPKGTYDGLGILISIILVVMVTAISDYKQSLQFKELDREKKKIFVQVTRDGKRQKVSIYDLVVGDIVHLSIGDQVPADGLFISGYSLLIDESSLSGESEPVNVSEEKPFLLSGTKVQDGSGKMLATTVGMRTEWGKLMETLSEGGEDETPLQVKLNGVATIIGKIGLTFAVLTFLVLTVRFLVTKGLNNEITDWSSTDAVTLLNYFAIAVTIIVVAVPEGLPLAVTLSLAFAMKKLMNDRALVRHLSACETMGSASCICTDKTGTLTTNHMVVTKVWICEKIVDVKENDSKETLISEISGASSILLQVIFQNTSSEVIKDDGKTSILGTPTESALLEFGLLLGGDFDTLRREVKILKIEPFNSVRKKMSVLVAYPHGGTRAFCKGASELVLGICNKYIDSNGESVHLSKEMVDYITDVINSLACEALRTLCLAFKDIDDSSIENVIPDDGYTLVAVVGIKDPVRPGVREAVQTCLAAGITVRMVTGDNINTAKAIAKECGILTEGGIAIEGPEFRSMSLERMKAVIPKIQVMARSLPLDKHTLVKTLRDEFGEVVAVTGDGTNDAPALHESDIGLAMGIAGTEVAKENADVIILDDNFKTIVNVARWGRSVYINIQKFVQFQLTVNVVALMINFVSACVSGSAPLTAVQLLWVNMIMDTLGALALATEPPNDGLMKRPPVGRGTSFITKAMWRNIIGQSIYQLAVLGVLDFSGEKLLGLTGSDATEVLNTVIFNAFVFCQVFNQINSRDIEKINIFRGMFDSWVFLIVMVCTAAFQVIIVEFLGAFASTVPLSWQLWLLSILLGAVSMLVAVVLKLIPVERTTKHHDGYEALPSGPPEGIFLKDFEVEYKKPSEEAIRRWRSAVALVKNPRRRFRFVADLAKRSEAEKKKLQIQEKIRVALYVQKAALQFIDAGDRGSIEKPGHDELQLPEDARMAGFSIHPDELASITRAHDIKALESHGGIHGILRKVNVSVDEGVKDSNIPIRQNVYGLNRYKEKPPRTFWVFVWEALQDLTLMILMVCAVVSIGVGIATEGWPKGTYNGLGILISIILMVMVTAISDYKRSLQFKDLDREKKKIFVQVTRDGKRQKVSIYDLVVGDIVHLLIGDQVPADGLFISGYSLLIDESSLSGESEPVNVSEGKPFLLSGTKVQDGSCKMLVTTVGMKTEWGKLMETLSEGGEDETPLQVKLNGVATIIGKIGLTFAVLTFLVLTVRFLETKGPNNEITDWSSADAVTLLSYFAIAVTIIVVAVPEGLPLAVTLSLAFAMKKWMNDRALVRHLSACETMGSASCICTDKTGTLTTNHMVVTKVWMCEKSVDVKENDSKETLISEISRASSILLQVIFQNTSSEVIKDDGKISILGTPTESALLEFGLLLGGDFDTLRREVKILKIRPFNSVRKKMSVLVAYPHGGTRAFCKGASEIVLGICNKYIDSNGESVHLSREMVKNITDVINSFACEALRTLCLAFKDIDDSSIENGIPDDGYTLVAVVGINDPVRPGVREAVQTCLAAGITGDNINTAKAIAKECGILTEGCIAIEGSMSLEQMKTVIPKIQVMARSLPLDKHTLVKILRDEFGEVVAVTGDGTNDAPALHESDIGLAMGIAGIEVAKENADDIISDDNFKTIVNVARWGRSVYINIQKFVQFQLTVNVVALIINVVSACVLGYAPLTAVQLLWVNLIMDTLGALALATESPNDGLMKRPLVARGTNFITKAVWRNIIGQSIYQLAVLGVLNFSGEKLLGLTGSDATEVLNTVIFNAFVFCQVFNQINSRDIVKISVFHGMFDSWVFRIVMVCTATFQWDPKTHRPARRELSPVEQRAVPRTPRESFPEASMQTKASKAGKSWSSKGAVPRAPSESSPDTNMQIDISSDSNGTTCAVVRYKKGFLFVTDGRRTKSLENDERKIICDDVIKFRYVCKDQFGHDICSVSAGSVKTIGRLWKRVLECELSPRTVSEVVDLVQKTLMTVYSLKDFKSGETCSIIIAGGRRQEIFHVGGRLANMPHYISCAYHVIGSGSRLVNAALEVLYSDQHDEGTLVRTVEKSYLFASLHDQSTGGFIKFYNVHGEIHQHLFTKHTLELYRDIYANHIKSDEVAVLIFSKDFDKKRIHKCFHKETVLRHAHVLGYVRGYQVNRVVLKRTDYENHLCTVRFVKEKLLSSGYVPECKDPVIKDFNLSFYKLSQKHRKGLYYFTEVSRDILKDLVPQGMVEGLIGRNAYHPGREQSLENVERRLVVKTGPKESPGLEDVLNEFHGEEPMPEEVPGDVYDELEINQLEVPARAVDLYRHFRDVSDVGDGDVTEVKVCNHEDKHYGYLEFRTRDAALSALEKVLKNPHTRPCSLM</sequence>
<dbReference type="InterPro" id="IPR001757">
    <property type="entry name" value="P_typ_ATPase"/>
</dbReference>
<dbReference type="EC" id="7.2.2.10" evidence="17"/>
<gene>
    <name evidence="20" type="ORF">DVH24_004968</name>
</gene>
<dbReference type="Pfam" id="PF00122">
    <property type="entry name" value="E1-E2_ATPase"/>
    <property type="match status" value="2"/>
</dbReference>
<keyword evidence="5 17" id="KW-0812">Transmembrane</keyword>
<dbReference type="PANTHER" id="PTHR24093:SF462">
    <property type="entry name" value="CALCIUM-TRANSPORTING ATPASE 11, PLASMA MEMBRANE-TYPE-RELATED"/>
    <property type="match status" value="1"/>
</dbReference>
<keyword evidence="10" id="KW-0460">Magnesium</keyword>
<dbReference type="FunFam" id="3.40.50.1000:FF:000011">
    <property type="entry name" value="Calcium-transporting ATPase"/>
    <property type="match status" value="1"/>
</dbReference>
<dbReference type="GO" id="GO:0046872">
    <property type="term" value="F:metal ion binding"/>
    <property type="evidence" value="ECO:0007669"/>
    <property type="project" value="UniProtKB-KW"/>
</dbReference>
<feature type="transmembrane region" description="Helical" evidence="17">
    <location>
        <begin position="401"/>
        <end position="430"/>
    </location>
</feature>
<keyword evidence="21" id="KW-1185">Reference proteome</keyword>
<evidence type="ECO:0000256" key="12">
    <source>
        <dbReference type="ARBA" id="ARBA00022967"/>
    </source>
</evidence>
<feature type="transmembrane region" description="Helical" evidence="17">
    <location>
        <begin position="1435"/>
        <end position="1465"/>
    </location>
</feature>
<feature type="transmembrane region" description="Helical" evidence="17">
    <location>
        <begin position="204"/>
        <end position="222"/>
    </location>
</feature>
<dbReference type="InterPro" id="IPR036412">
    <property type="entry name" value="HAD-like_sf"/>
</dbReference>
<dbReference type="GO" id="GO:0005516">
    <property type="term" value="F:calmodulin binding"/>
    <property type="evidence" value="ECO:0007669"/>
    <property type="project" value="UniProtKB-KW"/>
</dbReference>
<dbReference type="CDD" id="cd00590">
    <property type="entry name" value="RRM_SF"/>
    <property type="match status" value="1"/>
</dbReference>
<dbReference type="Pfam" id="PF12515">
    <property type="entry name" value="CaATP_NAI"/>
    <property type="match status" value="2"/>
</dbReference>
<dbReference type="InterPro" id="IPR006408">
    <property type="entry name" value="P-type_ATPase_IIB"/>
</dbReference>
<dbReference type="Gene3D" id="1.20.1110.10">
    <property type="entry name" value="Calcium-transporting ATPase, transmembrane domain"/>
    <property type="match status" value="2"/>
</dbReference>
<evidence type="ECO:0000259" key="19">
    <source>
        <dbReference type="SMART" id="SM00831"/>
    </source>
</evidence>
<comment type="catalytic activity">
    <reaction evidence="16 17">
        <text>Ca(2+)(in) + ATP + H2O = Ca(2+)(out) + ADP + phosphate + H(+)</text>
        <dbReference type="Rhea" id="RHEA:18105"/>
        <dbReference type="ChEBI" id="CHEBI:15377"/>
        <dbReference type="ChEBI" id="CHEBI:15378"/>
        <dbReference type="ChEBI" id="CHEBI:29108"/>
        <dbReference type="ChEBI" id="CHEBI:30616"/>
        <dbReference type="ChEBI" id="CHEBI:43474"/>
        <dbReference type="ChEBI" id="CHEBI:456216"/>
        <dbReference type="EC" id="7.2.2.10"/>
    </reaction>
</comment>
<dbReference type="InterPro" id="IPR029055">
    <property type="entry name" value="Ntn_hydrolases_N"/>
</dbReference>
<feature type="transmembrane region" description="Helical" evidence="17">
    <location>
        <begin position="166"/>
        <end position="192"/>
    </location>
</feature>
<keyword evidence="13 17" id="KW-1133">Transmembrane helix</keyword>
<dbReference type="Pfam" id="PF00689">
    <property type="entry name" value="Cation_ATPase_C"/>
    <property type="match status" value="2"/>
</dbReference>
<dbReference type="NCBIfam" id="TIGR01517">
    <property type="entry name" value="ATPase-IIB_Ca"/>
    <property type="match status" value="2"/>
</dbReference>
<dbReference type="SMART" id="SM00831">
    <property type="entry name" value="Cation_ATPase_N"/>
    <property type="match status" value="2"/>
</dbReference>
<evidence type="ECO:0000256" key="13">
    <source>
        <dbReference type="ARBA" id="ARBA00022989"/>
    </source>
</evidence>
<feature type="transmembrane region" description="Helical" evidence="17">
    <location>
        <begin position="992"/>
        <end position="1015"/>
    </location>
</feature>
<dbReference type="SUPFAM" id="SSF81665">
    <property type="entry name" value="Calcium ATPase, transmembrane domain M"/>
    <property type="match status" value="2"/>
</dbReference>
<feature type="domain" description="Cation-transporting P-type ATPase N-terminal" evidence="19">
    <location>
        <begin position="122"/>
        <end position="194"/>
    </location>
</feature>
<evidence type="ECO:0000256" key="6">
    <source>
        <dbReference type="ARBA" id="ARBA00022723"/>
    </source>
</evidence>
<dbReference type="CDD" id="cd02081">
    <property type="entry name" value="P-type_ATPase_Ca_PMCA-like"/>
    <property type="match status" value="2"/>
</dbReference>
<comment type="caution">
    <text evidence="20">The sequence shown here is derived from an EMBL/GenBank/DDBJ whole genome shotgun (WGS) entry which is preliminary data.</text>
</comment>
<keyword evidence="15 17" id="KW-0472">Membrane</keyword>
<dbReference type="FunFam" id="1.20.5.170:FF:000026">
    <property type="entry name" value="Calcium-transporting ATPase"/>
    <property type="match status" value="2"/>
</dbReference>
<feature type="region of interest" description="Disordered" evidence="18">
    <location>
        <begin position="2006"/>
        <end position="2068"/>
    </location>
</feature>
<reference evidence="20 21" key="1">
    <citation type="submission" date="2018-10" db="EMBL/GenBank/DDBJ databases">
        <title>A high-quality apple genome assembly.</title>
        <authorList>
            <person name="Hu J."/>
        </authorList>
    </citation>
    <scope>NUCLEOTIDE SEQUENCE [LARGE SCALE GENOMIC DNA]</scope>
    <source>
        <strain evidence="21">cv. HFTH1</strain>
        <tissue evidence="20">Young leaf</tissue>
    </source>
</reference>
<dbReference type="Gene3D" id="2.70.150.10">
    <property type="entry name" value="Calcium-transporting ATPase, cytoplasmic transduction domain A"/>
    <property type="match status" value="2"/>
</dbReference>
<keyword evidence="6" id="KW-0479">Metal-binding</keyword>
<evidence type="ECO:0000256" key="8">
    <source>
        <dbReference type="ARBA" id="ARBA00022837"/>
    </source>
</evidence>
<comment type="subcellular location">
    <subcellularLocation>
        <location evidence="1 17">Membrane</location>
        <topology evidence="1 17">Multi-pass membrane protein</topology>
    </subcellularLocation>
</comment>
<dbReference type="STRING" id="3750.A0A498IFY9"/>
<comment type="function">
    <text evidence="17">Catalyzes the hydrolysis of ATP coupled with the transport of calcium.</text>
</comment>
<evidence type="ECO:0000256" key="7">
    <source>
        <dbReference type="ARBA" id="ARBA00022741"/>
    </source>
</evidence>
<dbReference type="PROSITE" id="PS00154">
    <property type="entry name" value="ATPASE_E1_E2"/>
    <property type="match status" value="2"/>
</dbReference>
<comment type="similarity">
    <text evidence="2 17">Belongs to the cation transport ATPase (P-type) (TC 3.A.3) family. Type IIB subfamily.</text>
</comment>
<dbReference type="PRINTS" id="PR00120">
    <property type="entry name" value="HATPASE"/>
</dbReference>
<evidence type="ECO:0000256" key="11">
    <source>
        <dbReference type="ARBA" id="ARBA00022860"/>
    </source>
</evidence>
<dbReference type="InterPro" id="IPR044492">
    <property type="entry name" value="P_typ_ATPase_HD_dom"/>
</dbReference>
<dbReference type="NCBIfam" id="TIGR01494">
    <property type="entry name" value="ATPase_P-type"/>
    <property type="match status" value="5"/>
</dbReference>
<dbReference type="SFLD" id="SFLDF00027">
    <property type="entry name" value="p-type_atpase"/>
    <property type="match status" value="2"/>
</dbReference>
<keyword evidence="14 17" id="KW-0406">Ion transport</keyword>
<dbReference type="SUPFAM" id="SSF56784">
    <property type="entry name" value="HAD-like"/>
    <property type="match status" value="2"/>
</dbReference>
<evidence type="ECO:0000256" key="18">
    <source>
        <dbReference type="SAM" id="MobiDB-lite"/>
    </source>
</evidence>
<evidence type="ECO:0000256" key="16">
    <source>
        <dbReference type="ARBA" id="ARBA00048694"/>
    </source>
</evidence>
<dbReference type="FunFam" id="1.20.1110.10:FF:000036">
    <property type="entry name" value="Calcium-transporting ATPase"/>
    <property type="match status" value="1"/>
</dbReference>
<dbReference type="InterPro" id="IPR004014">
    <property type="entry name" value="ATPase_P-typ_cation-transptr_N"/>
</dbReference>
<dbReference type="SFLD" id="SFLDS00003">
    <property type="entry name" value="Haloacid_Dehalogenase"/>
    <property type="match status" value="2"/>
</dbReference>
<keyword evidence="9 17" id="KW-0067">ATP-binding</keyword>